<keyword evidence="2" id="KW-0472">Membrane</keyword>
<evidence type="ECO:0000313" key="4">
    <source>
        <dbReference type="Proteomes" id="UP001564626"/>
    </source>
</evidence>
<name>A0ABV4CG40_9PSEU</name>
<dbReference type="EMBL" id="JBGEHV010000017">
    <property type="protein sequence ID" value="MEY8040084.1"/>
    <property type="molecule type" value="Genomic_DNA"/>
</dbReference>
<dbReference type="SUPFAM" id="SSF141571">
    <property type="entry name" value="Pentapeptide repeat-like"/>
    <property type="match status" value="1"/>
</dbReference>
<keyword evidence="2" id="KW-0812">Transmembrane</keyword>
<feature type="compositionally biased region" description="Basic and acidic residues" evidence="1">
    <location>
        <begin position="489"/>
        <end position="502"/>
    </location>
</feature>
<feature type="transmembrane region" description="Helical" evidence="2">
    <location>
        <begin position="20"/>
        <end position="38"/>
    </location>
</feature>
<accession>A0ABV4CG40</accession>
<dbReference type="InterPro" id="IPR001646">
    <property type="entry name" value="5peptide_repeat"/>
</dbReference>
<gene>
    <name evidence="3" type="ORF">AB8O55_11820</name>
</gene>
<evidence type="ECO:0000256" key="2">
    <source>
        <dbReference type="SAM" id="Phobius"/>
    </source>
</evidence>
<feature type="region of interest" description="Disordered" evidence="1">
    <location>
        <begin position="484"/>
        <end position="528"/>
    </location>
</feature>
<keyword evidence="2" id="KW-1133">Transmembrane helix</keyword>
<proteinExistence type="predicted"/>
<dbReference type="Proteomes" id="UP001564626">
    <property type="component" value="Unassembled WGS sequence"/>
</dbReference>
<feature type="transmembrane region" description="Helical" evidence="2">
    <location>
        <begin position="58"/>
        <end position="78"/>
    </location>
</feature>
<evidence type="ECO:0000256" key="1">
    <source>
        <dbReference type="SAM" id="MobiDB-lite"/>
    </source>
</evidence>
<keyword evidence="4" id="KW-1185">Reference proteome</keyword>
<comment type="caution">
    <text evidence="3">The sequence shown here is derived from an EMBL/GenBank/DDBJ whole genome shotgun (WGS) entry which is preliminary data.</text>
</comment>
<feature type="transmembrane region" description="Helical" evidence="2">
    <location>
        <begin position="99"/>
        <end position="127"/>
    </location>
</feature>
<reference evidence="3 4" key="1">
    <citation type="submission" date="2024-08" db="EMBL/GenBank/DDBJ databases">
        <title>Genome mining of Saccharopolyspora cebuensis PGLac3 from Nigerian medicinal plant.</title>
        <authorList>
            <person name="Ezeobiora C.E."/>
            <person name="Igbokwe N.H."/>
            <person name="Amin D.H."/>
            <person name="Mendie U.E."/>
        </authorList>
    </citation>
    <scope>NUCLEOTIDE SEQUENCE [LARGE SCALE GENOMIC DNA]</scope>
    <source>
        <strain evidence="3 4">PGLac3</strain>
    </source>
</reference>
<feature type="transmembrane region" description="Helical" evidence="2">
    <location>
        <begin position="139"/>
        <end position="160"/>
    </location>
</feature>
<dbReference type="Pfam" id="PF13576">
    <property type="entry name" value="Pentapeptide_3"/>
    <property type="match status" value="2"/>
</dbReference>
<evidence type="ECO:0000313" key="3">
    <source>
        <dbReference type="EMBL" id="MEY8040084.1"/>
    </source>
</evidence>
<organism evidence="3 4">
    <name type="scientific">Saccharopolyspora cebuensis</name>
    <dbReference type="NCBI Taxonomy" id="418759"/>
    <lineage>
        <taxon>Bacteria</taxon>
        <taxon>Bacillati</taxon>
        <taxon>Actinomycetota</taxon>
        <taxon>Actinomycetes</taxon>
        <taxon>Pseudonocardiales</taxon>
        <taxon>Pseudonocardiaceae</taxon>
        <taxon>Saccharopolyspora</taxon>
    </lineage>
</organism>
<protein>
    <submittedName>
        <fullName evidence="3">Pentapeptide repeat-containing protein</fullName>
    </submittedName>
</protein>
<sequence>MRTVIDRFWRWLRRVRVSRWVMLGVGLVAVGVLGWVPVDWSAWVAGLGASVVSAGVPGWVTVGGVVVLAAVGLVQGVARARARSEDSVRAQPQGPVRPIPGWAIWAGLVLVVAVGAGAAWALVAAFGSDSPQNKNRLEAIKLAGSIAVGTGGVAALLLAARRQRATELGLLQQEQRAADDRHDADERRVTELYTAAADQLASDKAPVRMAGLYTLERIGQNNPDHRQTIVNLLCAYLRMPYHHPDADPADDTTPVATEGESALAAQPLLLDLAPALAEAAGLTRDGAEQQRQELEVRRTAQQLLTRHLFSNSDTDGVPTNPDFWSGPESTNLDLDLAGATLHHWNLAYCEVGHARFDDAYFHGQARFEDAHFCGHAGFNGAHFHGYADFNDADFHLDAGFFDADFHGDANFNDADFHLDAVFSDADFHRDARFWRTGFHGDAKFFEANLHGVTGFDDADFHGIDDFRGVWARLDTGFPGASPWPPGWRVVEDDPGDGREGRWGRLVPVEDTERVQQDGDEAAEPAAGR</sequence>
<dbReference type="RefSeq" id="WP_369774820.1">
    <property type="nucleotide sequence ID" value="NZ_JBGEHV010000017.1"/>
</dbReference>
<dbReference type="Gene3D" id="2.160.20.80">
    <property type="entry name" value="E3 ubiquitin-protein ligase SopA"/>
    <property type="match status" value="1"/>
</dbReference>